<sequence length="61" mass="6730">MIMGTAGYLSPELARKVPPSPAGDTQADMLRRHLHDTPVPPGRLRPHVPVELERAVLRLLV</sequence>
<evidence type="ECO:0000313" key="3">
    <source>
        <dbReference type="Proteomes" id="UP000305238"/>
    </source>
</evidence>
<feature type="region of interest" description="Disordered" evidence="1">
    <location>
        <begin position="1"/>
        <end position="26"/>
    </location>
</feature>
<gene>
    <name evidence="2" type="ORF">ETD96_40465</name>
</gene>
<name>A0A5S4G1H2_9ACTN</name>
<accession>A0A5S4G1H2</accession>
<keyword evidence="3" id="KW-1185">Reference proteome</keyword>
<dbReference type="Proteomes" id="UP000305238">
    <property type="component" value="Unassembled WGS sequence"/>
</dbReference>
<evidence type="ECO:0000313" key="2">
    <source>
        <dbReference type="EMBL" id="TMR26843.1"/>
    </source>
</evidence>
<evidence type="ECO:0000256" key="1">
    <source>
        <dbReference type="SAM" id="MobiDB-lite"/>
    </source>
</evidence>
<comment type="caution">
    <text evidence="2">The sequence shown here is derived from an EMBL/GenBank/DDBJ whole genome shotgun (WGS) entry which is preliminary data.</text>
</comment>
<reference evidence="2 3" key="1">
    <citation type="submission" date="2019-05" db="EMBL/GenBank/DDBJ databases">
        <title>Draft genome sequence of Actinomadura geliboluensis A8036.</title>
        <authorList>
            <person name="Saricaoglu S."/>
            <person name="Isik K."/>
        </authorList>
    </citation>
    <scope>NUCLEOTIDE SEQUENCE [LARGE SCALE GENOMIC DNA]</scope>
    <source>
        <strain evidence="2 3">A8036</strain>
    </source>
</reference>
<protein>
    <submittedName>
        <fullName evidence="2">Uncharacterized protein</fullName>
    </submittedName>
</protein>
<organism evidence="2 3">
    <name type="scientific">Actinomadura geliboluensis</name>
    <dbReference type="NCBI Taxonomy" id="882440"/>
    <lineage>
        <taxon>Bacteria</taxon>
        <taxon>Bacillati</taxon>
        <taxon>Actinomycetota</taxon>
        <taxon>Actinomycetes</taxon>
        <taxon>Streptosporangiales</taxon>
        <taxon>Thermomonosporaceae</taxon>
        <taxon>Actinomadura</taxon>
    </lineage>
</organism>
<dbReference type="SUPFAM" id="SSF56112">
    <property type="entry name" value="Protein kinase-like (PK-like)"/>
    <property type="match status" value="1"/>
</dbReference>
<dbReference type="EMBL" id="VCKZ01000529">
    <property type="protein sequence ID" value="TMR26843.1"/>
    <property type="molecule type" value="Genomic_DNA"/>
</dbReference>
<dbReference type="Gene3D" id="1.10.510.10">
    <property type="entry name" value="Transferase(Phosphotransferase) domain 1"/>
    <property type="match status" value="1"/>
</dbReference>
<dbReference type="AlphaFoldDB" id="A0A5S4G1H2"/>
<dbReference type="RefSeq" id="WP_138641777.1">
    <property type="nucleotide sequence ID" value="NZ_VCKZ01000529.1"/>
</dbReference>
<dbReference type="InterPro" id="IPR011009">
    <property type="entry name" value="Kinase-like_dom_sf"/>
</dbReference>
<proteinExistence type="predicted"/>